<dbReference type="STRING" id="1890683.A0A427YLT0"/>
<evidence type="ECO:0000256" key="7">
    <source>
        <dbReference type="ARBA" id="ARBA00043969"/>
    </source>
</evidence>
<proteinExistence type="inferred from homology"/>
<evidence type="ECO:0000256" key="8">
    <source>
        <dbReference type="ARBA" id="ARBA00047306"/>
    </source>
</evidence>
<comment type="catalytic activity">
    <reaction evidence="9">
        <text>N-terminal L-prolyl-L-prolyl-L-lysyl-[protein] + 2 S-adenosyl-L-methionine = N-terminal N,N-dimethyl-L-prolyl-L-prolyl-L-lysyl-[protein] + 2 S-adenosyl-L-homocysteine + 2 H(+)</text>
        <dbReference type="Rhea" id="RHEA:54736"/>
        <dbReference type="Rhea" id="RHEA-COMP:13787"/>
        <dbReference type="Rhea" id="RHEA-COMP:13974"/>
        <dbReference type="ChEBI" id="CHEBI:15378"/>
        <dbReference type="ChEBI" id="CHEBI:57856"/>
        <dbReference type="ChEBI" id="CHEBI:59789"/>
        <dbReference type="ChEBI" id="CHEBI:138059"/>
        <dbReference type="ChEBI" id="CHEBI:138318"/>
        <dbReference type="EC" id="2.1.1.244"/>
    </reaction>
</comment>
<keyword evidence="14" id="KW-1185">Reference proteome</keyword>
<evidence type="ECO:0000256" key="12">
    <source>
        <dbReference type="SAM" id="MobiDB-lite"/>
    </source>
</evidence>
<dbReference type="Pfam" id="PF05891">
    <property type="entry name" value="Methyltransf_PK"/>
    <property type="match status" value="2"/>
</dbReference>
<dbReference type="Pfam" id="PF05162">
    <property type="entry name" value="Ribosomal_L41"/>
    <property type="match status" value="1"/>
</dbReference>
<comment type="similarity">
    <text evidence="7 11">Belongs to the eukaryotic ribosomal protein eS32 family.</text>
</comment>
<comment type="catalytic activity">
    <reaction evidence="8">
        <text>N-terminal L-seryl-L-prolyl-L-lysyl-[protein] + 3 S-adenosyl-L-methionine = N-terminal N,N,N-trimethyl-L-seryl-L-prolyl-L-lysyl-[protein] + 3 S-adenosyl-L-homocysteine + 3 H(+)</text>
        <dbReference type="Rhea" id="RHEA:54724"/>
        <dbReference type="Rhea" id="RHEA-COMP:13789"/>
        <dbReference type="Rhea" id="RHEA-COMP:13973"/>
        <dbReference type="ChEBI" id="CHEBI:15378"/>
        <dbReference type="ChEBI" id="CHEBI:57856"/>
        <dbReference type="ChEBI" id="CHEBI:59789"/>
        <dbReference type="ChEBI" id="CHEBI:138061"/>
        <dbReference type="ChEBI" id="CHEBI:138317"/>
        <dbReference type="EC" id="2.1.1.244"/>
    </reaction>
</comment>
<keyword evidence="2" id="KW-0489">Methyltransferase</keyword>
<dbReference type="Gene3D" id="3.40.50.150">
    <property type="entry name" value="Vaccinia Virus protein VP39"/>
    <property type="match status" value="1"/>
</dbReference>
<dbReference type="Proteomes" id="UP000279259">
    <property type="component" value="Unassembled WGS sequence"/>
</dbReference>
<evidence type="ECO:0000256" key="2">
    <source>
        <dbReference type="ARBA" id="ARBA00022603"/>
    </source>
</evidence>
<comment type="catalytic activity">
    <reaction evidence="10">
        <text>N-terminal L-alanyl-L-prolyl-L-lysyl-[protein] + 3 S-adenosyl-L-methionine = N-terminal N,N,N-trimethyl-L-alanyl-L-prolyl-L-lysyl-[protein] + 3 S-adenosyl-L-homocysteine + 3 H(+)</text>
        <dbReference type="Rhea" id="RHEA:54712"/>
        <dbReference type="Rhea" id="RHEA-COMP:13785"/>
        <dbReference type="Rhea" id="RHEA-COMP:13971"/>
        <dbReference type="ChEBI" id="CHEBI:15378"/>
        <dbReference type="ChEBI" id="CHEBI:57856"/>
        <dbReference type="ChEBI" id="CHEBI:59789"/>
        <dbReference type="ChEBI" id="CHEBI:138057"/>
        <dbReference type="ChEBI" id="CHEBI:138315"/>
        <dbReference type="EC" id="2.1.1.244"/>
    </reaction>
</comment>
<dbReference type="GO" id="GO:0071885">
    <property type="term" value="F:N-terminal protein N-methyltransferase activity"/>
    <property type="evidence" value="ECO:0007669"/>
    <property type="project" value="UniProtKB-EC"/>
</dbReference>
<dbReference type="InterPro" id="IPR008576">
    <property type="entry name" value="MeTrfase_NTM1"/>
</dbReference>
<dbReference type="InterPro" id="IPR029063">
    <property type="entry name" value="SAM-dependent_MTases_sf"/>
</dbReference>
<protein>
    <recommendedName>
        <fullName evidence="11">60S ribosomal protein L41</fullName>
    </recommendedName>
</protein>
<keyword evidence="4" id="KW-0949">S-adenosyl-L-methionine</keyword>
<evidence type="ECO:0000313" key="13">
    <source>
        <dbReference type="EMBL" id="RSH92020.1"/>
    </source>
</evidence>
<evidence type="ECO:0000256" key="3">
    <source>
        <dbReference type="ARBA" id="ARBA00022679"/>
    </source>
</evidence>
<dbReference type="GO" id="GO:0006412">
    <property type="term" value="P:translation"/>
    <property type="evidence" value="ECO:0007669"/>
    <property type="project" value="InterPro"/>
</dbReference>
<evidence type="ECO:0000256" key="9">
    <source>
        <dbReference type="ARBA" id="ARBA00047885"/>
    </source>
</evidence>
<gene>
    <name evidence="13" type="ORF">EHS25_009391</name>
</gene>
<keyword evidence="3" id="KW-0808">Transferase</keyword>
<dbReference type="PANTHER" id="PTHR12753:SF0">
    <property type="entry name" value="ALPHA N-TERMINAL PROTEIN METHYLTRANSFERASE 1"/>
    <property type="match status" value="1"/>
</dbReference>
<name>A0A427YLT0_9TREE</name>
<keyword evidence="5 11" id="KW-0689">Ribosomal protein</keyword>
<comment type="similarity">
    <text evidence="1">Belongs to the methyltransferase superfamily. NTM1 family.</text>
</comment>
<dbReference type="EMBL" id="RSCD01000007">
    <property type="protein sequence ID" value="RSH92020.1"/>
    <property type="molecule type" value="Genomic_DNA"/>
</dbReference>
<keyword evidence="6 11" id="KW-0687">Ribonucleoprotein</keyword>
<comment type="caution">
    <text evidence="13">The sequence shown here is derived from an EMBL/GenBank/DDBJ whole genome shotgun (WGS) entry which is preliminary data.</text>
</comment>
<feature type="region of interest" description="Disordered" evidence="12">
    <location>
        <begin position="191"/>
        <end position="220"/>
    </location>
</feature>
<comment type="subunit">
    <text evidence="11">Component of the large ribosomal subunit.</text>
</comment>
<sequence length="389" mass="43030">MSFHESCVLGVGFGQPLLEAQSETVPMREKWRKKRMRKLRRRRRKLRARSNLLLLLTPKDSAAKRQKSNLGSALRKPPGPDYEKGVRYWDNIDATVNGVLGGFGNGPVPHVEQLSSRLLLLSLLPQLHTFPSPLTPLPPPPAPHRRTALDVGAGIGRVTRHVLLPLFDDVVLLEPVAKFVSEAHRAAAAGEWRDLPRAGKQPETEEGTEQWKEGQRRVEESQAGRGKRVWFVRGGLQGFDPRLPVKAGDDLGVVGDAKVGEGSELGDADASVVYDTIWCQWCLGHMTHADLVTFLRRSRAALRGSSGDASMSDASDGGYDSLIFVKENVCEDGPDGKAVEFLDEEDSSLTRSNGKWLEVFNEAGLEVVKEEVQEGMLDELFMVKTWALR</sequence>
<dbReference type="GO" id="GO:0005737">
    <property type="term" value="C:cytoplasm"/>
    <property type="evidence" value="ECO:0007669"/>
    <property type="project" value="TreeGrafter"/>
</dbReference>
<dbReference type="GO" id="GO:0003735">
    <property type="term" value="F:structural constituent of ribosome"/>
    <property type="evidence" value="ECO:0007669"/>
    <property type="project" value="UniProtKB-UniRule"/>
</dbReference>
<organism evidence="13 14">
    <name type="scientific">Saitozyma podzolica</name>
    <dbReference type="NCBI Taxonomy" id="1890683"/>
    <lineage>
        <taxon>Eukaryota</taxon>
        <taxon>Fungi</taxon>
        <taxon>Dikarya</taxon>
        <taxon>Basidiomycota</taxon>
        <taxon>Agaricomycotina</taxon>
        <taxon>Tremellomycetes</taxon>
        <taxon>Tremellales</taxon>
        <taxon>Trimorphomycetaceae</taxon>
        <taxon>Saitozyma</taxon>
    </lineage>
</organism>
<reference evidence="13 14" key="1">
    <citation type="submission" date="2018-11" db="EMBL/GenBank/DDBJ databases">
        <title>Genome sequence of Saitozyma podzolica DSM 27192.</title>
        <authorList>
            <person name="Aliyu H."/>
            <person name="Gorte O."/>
            <person name="Ochsenreither K."/>
        </authorList>
    </citation>
    <scope>NUCLEOTIDE SEQUENCE [LARGE SCALE GENOMIC DNA]</scope>
    <source>
        <strain evidence="13 14">DSM 27192</strain>
    </source>
</reference>
<evidence type="ECO:0000256" key="11">
    <source>
        <dbReference type="RuleBase" id="RU368055"/>
    </source>
</evidence>
<dbReference type="SUPFAM" id="SSF53335">
    <property type="entry name" value="S-adenosyl-L-methionine-dependent methyltransferases"/>
    <property type="match status" value="1"/>
</dbReference>
<evidence type="ECO:0000313" key="14">
    <source>
        <dbReference type="Proteomes" id="UP000279259"/>
    </source>
</evidence>
<dbReference type="AlphaFoldDB" id="A0A427YLT0"/>
<dbReference type="OrthoDB" id="1298661at2759"/>
<accession>A0A427YLT0</accession>
<dbReference type="GO" id="GO:1990904">
    <property type="term" value="C:ribonucleoprotein complex"/>
    <property type="evidence" value="ECO:0007669"/>
    <property type="project" value="UniProtKB-KW"/>
</dbReference>
<dbReference type="InterPro" id="IPR007836">
    <property type="entry name" value="Ribosomal_eS32"/>
</dbReference>
<dbReference type="GO" id="GO:0005840">
    <property type="term" value="C:ribosome"/>
    <property type="evidence" value="ECO:0007669"/>
    <property type="project" value="UniProtKB-KW"/>
</dbReference>
<dbReference type="GO" id="GO:0032259">
    <property type="term" value="P:methylation"/>
    <property type="evidence" value="ECO:0007669"/>
    <property type="project" value="UniProtKB-KW"/>
</dbReference>
<evidence type="ECO:0000256" key="4">
    <source>
        <dbReference type="ARBA" id="ARBA00022691"/>
    </source>
</evidence>
<evidence type="ECO:0000256" key="5">
    <source>
        <dbReference type="ARBA" id="ARBA00022980"/>
    </source>
</evidence>
<evidence type="ECO:0000256" key="10">
    <source>
        <dbReference type="ARBA" id="ARBA00048167"/>
    </source>
</evidence>
<evidence type="ECO:0000256" key="6">
    <source>
        <dbReference type="ARBA" id="ARBA00023274"/>
    </source>
</evidence>
<evidence type="ECO:0000256" key="1">
    <source>
        <dbReference type="ARBA" id="ARBA00009059"/>
    </source>
</evidence>
<dbReference type="PANTHER" id="PTHR12753">
    <property type="entry name" value="AD-003 - RELATED"/>
    <property type="match status" value="1"/>
</dbReference>